<reference evidence="3" key="1">
    <citation type="submission" date="2019-09" db="EMBL/GenBank/DDBJ databases">
        <authorList>
            <person name="Teo W.F.A."/>
            <person name="Duangmal K."/>
        </authorList>
    </citation>
    <scope>NUCLEOTIDE SEQUENCE [LARGE SCALE GENOMIC DNA]</scope>
    <source>
        <strain evidence="3">K81G1</strain>
    </source>
</reference>
<dbReference type="InterPro" id="IPR050791">
    <property type="entry name" value="Aldo-Keto_reductase"/>
</dbReference>
<feature type="domain" description="NADP-dependent oxidoreductase" evidence="2">
    <location>
        <begin position="15"/>
        <end position="315"/>
    </location>
</feature>
<sequence>MPARSLGAGLTVSALGLGTIGLSPGVYGEISEDEAVRAIRGALDGGVTLIDTADAYGSRGEGERLVGRAIEGRREEVVLSTKFGYAGPDQGRRISVGYRMKLFVDGSPEHVARAIDASLERLGVDRIDLWYLHFPDPGVAVEETVGAMAEQVRAGKVGHLGLSNVTADELRRAAAVHPIAAVQTEYSLWHRDPERELIPACDETGTGLVAWGPLGSGFLADRRFLSGEIKEMPGRDFRSRNARFSPENLAANVSAFGSILDLARQHGYTPAQLALAWLMAKGAVPIPGAGRPQHLAENLAAGGLSLSPELLAEVDTRFPAAAGAAFRA</sequence>
<dbReference type="InterPro" id="IPR036812">
    <property type="entry name" value="NAD(P)_OxRdtase_dom_sf"/>
</dbReference>
<dbReference type="OrthoDB" id="9768793at2"/>
<dbReference type="GO" id="GO:0005737">
    <property type="term" value="C:cytoplasm"/>
    <property type="evidence" value="ECO:0007669"/>
    <property type="project" value="TreeGrafter"/>
</dbReference>
<name>A0A5N0VIK6_9PSEU</name>
<comment type="caution">
    <text evidence="3">The sequence shown here is derived from an EMBL/GenBank/DDBJ whole genome shotgun (WGS) entry which is preliminary data.</text>
</comment>
<keyword evidence="1" id="KW-0560">Oxidoreductase</keyword>
<evidence type="ECO:0000259" key="2">
    <source>
        <dbReference type="Pfam" id="PF00248"/>
    </source>
</evidence>
<dbReference type="Gene3D" id="3.20.20.100">
    <property type="entry name" value="NADP-dependent oxidoreductase domain"/>
    <property type="match status" value="1"/>
</dbReference>
<protein>
    <submittedName>
        <fullName evidence="3">Aldo/keto reductase</fullName>
    </submittedName>
</protein>
<proteinExistence type="predicted"/>
<evidence type="ECO:0000256" key="1">
    <source>
        <dbReference type="ARBA" id="ARBA00023002"/>
    </source>
</evidence>
<dbReference type="EMBL" id="VMNW02000007">
    <property type="protein sequence ID" value="KAA9164521.1"/>
    <property type="molecule type" value="Genomic_DNA"/>
</dbReference>
<dbReference type="PANTHER" id="PTHR43625:SF40">
    <property type="entry name" value="ALDO-KETO REDUCTASE YAKC [NADP(+)]"/>
    <property type="match status" value="1"/>
</dbReference>
<organism evidence="3 4">
    <name type="scientific">Amycolatopsis acidicola</name>
    <dbReference type="NCBI Taxonomy" id="2596893"/>
    <lineage>
        <taxon>Bacteria</taxon>
        <taxon>Bacillati</taxon>
        <taxon>Actinomycetota</taxon>
        <taxon>Actinomycetes</taxon>
        <taxon>Pseudonocardiales</taxon>
        <taxon>Pseudonocardiaceae</taxon>
        <taxon>Amycolatopsis</taxon>
    </lineage>
</organism>
<dbReference type="AlphaFoldDB" id="A0A5N0VIK6"/>
<keyword evidence="4" id="KW-1185">Reference proteome</keyword>
<dbReference type="PANTHER" id="PTHR43625">
    <property type="entry name" value="AFLATOXIN B1 ALDEHYDE REDUCTASE"/>
    <property type="match status" value="1"/>
</dbReference>
<dbReference type="Pfam" id="PF00248">
    <property type="entry name" value="Aldo_ket_red"/>
    <property type="match status" value="1"/>
</dbReference>
<evidence type="ECO:0000313" key="4">
    <source>
        <dbReference type="Proteomes" id="UP000319769"/>
    </source>
</evidence>
<dbReference type="InterPro" id="IPR023210">
    <property type="entry name" value="NADP_OxRdtase_dom"/>
</dbReference>
<evidence type="ECO:0000313" key="3">
    <source>
        <dbReference type="EMBL" id="KAA9164521.1"/>
    </source>
</evidence>
<dbReference type="GO" id="GO:0016491">
    <property type="term" value="F:oxidoreductase activity"/>
    <property type="evidence" value="ECO:0007669"/>
    <property type="project" value="UniProtKB-KW"/>
</dbReference>
<dbReference type="Proteomes" id="UP000319769">
    <property type="component" value="Unassembled WGS sequence"/>
</dbReference>
<dbReference type="SUPFAM" id="SSF51430">
    <property type="entry name" value="NAD(P)-linked oxidoreductase"/>
    <property type="match status" value="1"/>
</dbReference>
<gene>
    <name evidence="3" type="ORF">FPZ12_007535</name>
</gene>
<accession>A0A5N0VIK6</accession>